<dbReference type="InterPro" id="IPR009014">
    <property type="entry name" value="Transketo_C/PFOR_II"/>
</dbReference>
<dbReference type="SMART" id="SM00861">
    <property type="entry name" value="Transket_pyr"/>
    <property type="match status" value="1"/>
</dbReference>
<comment type="caution">
    <text evidence="5">The sequence shown here is derived from an EMBL/GenBank/DDBJ whole genome shotgun (WGS) entry which is preliminary data.</text>
</comment>
<keyword evidence="6" id="KW-1185">Reference proteome</keyword>
<evidence type="ECO:0000256" key="2">
    <source>
        <dbReference type="ARBA" id="ARBA00023002"/>
    </source>
</evidence>
<evidence type="ECO:0000256" key="3">
    <source>
        <dbReference type="ARBA" id="ARBA00023052"/>
    </source>
</evidence>
<feature type="domain" description="Transketolase-like pyrimidine-binding" evidence="4">
    <location>
        <begin position="4"/>
        <end position="179"/>
    </location>
</feature>
<organism evidence="5 6">
    <name type="scientific">Paenibacillus aestuarii</name>
    <dbReference type="NCBI Taxonomy" id="516965"/>
    <lineage>
        <taxon>Bacteria</taxon>
        <taxon>Bacillati</taxon>
        <taxon>Bacillota</taxon>
        <taxon>Bacilli</taxon>
        <taxon>Bacillales</taxon>
        <taxon>Paenibacillaceae</taxon>
        <taxon>Paenibacillus</taxon>
    </lineage>
</organism>
<proteinExistence type="predicted"/>
<dbReference type="RefSeq" id="WP_270884899.1">
    <property type="nucleotide sequence ID" value="NZ_JAQFVF010000080.1"/>
</dbReference>
<keyword evidence="3" id="KW-0786">Thiamine pyrophosphate</keyword>
<evidence type="ECO:0000313" key="5">
    <source>
        <dbReference type="EMBL" id="MFC5449910.1"/>
    </source>
</evidence>
<name>A0ABW0K964_9BACL</name>
<dbReference type="PANTHER" id="PTHR43257:SF2">
    <property type="entry name" value="PYRUVATE DEHYDROGENASE E1 COMPONENT SUBUNIT BETA"/>
    <property type="match status" value="1"/>
</dbReference>
<dbReference type="PANTHER" id="PTHR43257">
    <property type="entry name" value="PYRUVATE DEHYDROGENASE E1 COMPONENT BETA SUBUNIT"/>
    <property type="match status" value="1"/>
</dbReference>
<keyword evidence="2" id="KW-0560">Oxidoreductase</keyword>
<dbReference type="InterPro" id="IPR029061">
    <property type="entry name" value="THDP-binding"/>
</dbReference>
<dbReference type="Gene3D" id="3.40.50.970">
    <property type="match status" value="1"/>
</dbReference>
<evidence type="ECO:0000313" key="6">
    <source>
        <dbReference type="Proteomes" id="UP001596044"/>
    </source>
</evidence>
<dbReference type="EMBL" id="JBHSMJ010000022">
    <property type="protein sequence ID" value="MFC5449910.1"/>
    <property type="molecule type" value="Genomic_DNA"/>
</dbReference>
<dbReference type="SUPFAM" id="SSF52518">
    <property type="entry name" value="Thiamin diphosphate-binding fold (THDP-binding)"/>
    <property type="match status" value="1"/>
</dbReference>
<comment type="cofactor">
    <cofactor evidence="1">
        <name>thiamine diphosphate</name>
        <dbReference type="ChEBI" id="CHEBI:58937"/>
    </cofactor>
</comment>
<dbReference type="InterPro" id="IPR005475">
    <property type="entry name" value="Transketolase-like_Pyr-bd"/>
</dbReference>
<dbReference type="Pfam" id="PF02780">
    <property type="entry name" value="Transketolase_C"/>
    <property type="match status" value="1"/>
</dbReference>
<dbReference type="Pfam" id="PF02779">
    <property type="entry name" value="Transket_pyr"/>
    <property type="match status" value="1"/>
</dbReference>
<dbReference type="InterPro" id="IPR033248">
    <property type="entry name" value="Transketolase_C"/>
</dbReference>
<sequence>MPSMTMIQAINQGLRTAMQQDACVVVLGEDVGRNGGVFRATDGLQAEFGENRVFDTPLAESGIVGASVGLAVNGMKPVAEIQFLGFIYETMDQIASQAARLRFRSQGRYHVPMVIRAPFGGGVRTPELHSDSLEALFLHTPGLKVVMPSTPYDAKGLLLAAIKDPDPVLFLEPMNLYRARREEVPEVYYEVPIGQANIVQKGDDITLIAWGPTVPMALEAAQQMQEHHKVSCEVIDLRTIAPMDTETVLTSVQKTGRAVIIHEAVKHGGTGAEVISQIQEHAFLTLQAPILRVTGYDTPYPVPSIEDFWLPSVPRIIDAVHKTVSY</sequence>
<gene>
    <name evidence="5" type="ORF">ACFPOG_16795</name>
</gene>
<dbReference type="Gene3D" id="3.40.50.920">
    <property type="match status" value="1"/>
</dbReference>
<reference evidence="6" key="1">
    <citation type="journal article" date="2019" name="Int. J. Syst. Evol. Microbiol.">
        <title>The Global Catalogue of Microorganisms (GCM) 10K type strain sequencing project: providing services to taxonomists for standard genome sequencing and annotation.</title>
        <authorList>
            <consortium name="The Broad Institute Genomics Platform"/>
            <consortium name="The Broad Institute Genome Sequencing Center for Infectious Disease"/>
            <person name="Wu L."/>
            <person name="Ma J."/>
        </authorList>
    </citation>
    <scope>NUCLEOTIDE SEQUENCE [LARGE SCALE GENOMIC DNA]</scope>
    <source>
        <strain evidence="6">KACC 11904</strain>
    </source>
</reference>
<protein>
    <submittedName>
        <fullName evidence="5">Alpha-ketoacid dehydrogenase subunit beta</fullName>
    </submittedName>
</protein>
<dbReference type="SUPFAM" id="SSF52922">
    <property type="entry name" value="TK C-terminal domain-like"/>
    <property type="match status" value="1"/>
</dbReference>
<dbReference type="Proteomes" id="UP001596044">
    <property type="component" value="Unassembled WGS sequence"/>
</dbReference>
<evidence type="ECO:0000259" key="4">
    <source>
        <dbReference type="SMART" id="SM00861"/>
    </source>
</evidence>
<evidence type="ECO:0000256" key="1">
    <source>
        <dbReference type="ARBA" id="ARBA00001964"/>
    </source>
</evidence>
<dbReference type="CDD" id="cd07036">
    <property type="entry name" value="TPP_PYR_E1-PDHc-beta_like"/>
    <property type="match status" value="1"/>
</dbReference>
<accession>A0ABW0K964</accession>